<comment type="caution">
    <text evidence="1">The sequence shown here is derived from an EMBL/GenBank/DDBJ whole genome shotgun (WGS) entry which is preliminary data.</text>
</comment>
<dbReference type="Proteomes" id="UP001602245">
    <property type="component" value="Unassembled WGS sequence"/>
</dbReference>
<sequence length="203" mass="23315">MSQPDLDAWDAWHPRRIAGRLRDLPVPWYVAAGWSVDLFRGGQTREHEDLEIAVPAAHFGLLPPLFPELEFWVPVSEGVLVPLTAEALAGESHQTWAWDPAAGRWRFDVFREPHDGDIWVCRRDEERIRRPYGEIIRRTGDGIPYLAIEATLLFKAKHHRDKDEGDFTGALPLMSRAERGWLDATLGLVHPDHPWRARLRRGV</sequence>
<gene>
    <name evidence="1" type="ORF">ACFY35_14680</name>
</gene>
<organism evidence="1 2">
    <name type="scientific">Paractinoplanes globisporus</name>
    <dbReference type="NCBI Taxonomy" id="113565"/>
    <lineage>
        <taxon>Bacteria</taxon>
        <taxon>Bacillati</taxon>
        <taxon>Actinomycetota</taxon>
        <taxon>Actinomycetes</taxon>
        <taxon>Micromonosporales</taxon>
        <taxon>Micromonosporaceae</taxon>
        <taxon>Paractinoplanes</taxon>
    </lineage>
</organism>
<dbReference type="Pfam" id="PF10706">
    <property type="entry name" value="Aminoglyc_resit"/>
    <property type="match status" value="1"/>
</dbReference>
<dbReference type="InterPro" id="IPR019646">
    <property type="entry name" value="Aminoglyc_AdlTrfase"/>
</dbReference>
<proteinExistence type="predicted"/>
<evidence type="ECO:0000313" key="2">
    <source>
        <dbReference type="Proteomes" id="UP001602245"/>
    </source>
</evidence>
<dbReference type="Gene3D" id="3.30.460.40">
    <property type="match status" value="1"/>
</dbReference>
<accession>A0ABW6WC81</accession>
<evidence type="ECO:0000313" key="1">
    <source>
        <dbReference type="EMBL" id="MFF5290688.1"/>
    </source>
</evidence>
<reference evidence="1 2" key="1">
    <citation type="submission" date="2024-10" db="EMBL/GenBank/DDBJ databases">
        <title>The Natural Products Discovery Center: Release of the First 8490 Sequenced Strains for Exploring Actinobacteria Biosynthetic Diversity.</title>
        <authorList>
            <person name="Kalkreuter E."/>
            <person name="Kautsar S.A."/>
            <person name="Yang D."/>
            <person name="Bader C.D."/>
            <person name="Teijaro C.N."/>
            <person name="Fluegel L."/>
            <person name="Davis C.M."/>
            <person name="Simpson J.R."/>
            <person name="Lauterbach L."/>
            <person name="Steele A.D."/>
            <person name="Gui C."/>
            <person name="Meng S."/>
            <person name="Li G."/>
            <person name="Viehrig K."/>
            <person name="Ye F."/>
            <person name="Su P."/>
            <person name="Kiefer A.F."/>
            <person name="Nichols A."/>
            <person name="Cepeda A.J."/>
            <person name="Yan W."/>
            <person name="Fan B."/>
            <person name="Jiang Y."/>
            <person name="Adhikari A."/>
            <person name="Zheng C.-J."/>
            <person name="Schuster L."/>
            <person name="Cowan T.M."/>
            <person name="Smanski M.J."/>
            <person name="Chevrette M.G."/>
            <person name="De Carvalho L.P.S."/>
            <person name="Shen B."/>
        </authorList>
    </citation>
    <scope>NUCLEOTIDE SEQUENCE [LARGE SCALE GENOMIC DNA]</scope>
    <source>
        <strain evidence="1 2">NPDC000087</strain>
    </source>
</reference>
<name>A0ABW6WC81_9ACTN</name>
<protein>
    <submittedName>
        <fullName evidence="1">Nucleotidyltransferase domain-containing protein</fullName>
    </submittedName>
</protein>
<dbReference type="EMBL" id="JBIAZU010000002">
    <property type="protein sequence ID" value="MFF5290688.1"/>
    <property type="molecule type" value="Genomic_DNA"/>
</dbReference>
<keyword evidence="2" id="KW-1185">Reference proteome</keyword>
<dbReference type="RefSeq" id="WP_020510321.1">
    <property type="nucleotide sequence ID" value="NZ_JBIAZU010000002.1"/>
</dbReference>